<dbReference type="PANTHER" id="PTHR12918">
    <property type="entry name" value="CYSTEINE DIOXYGENASE"/>
    <property type="match status" value="1"/>
</dbReference>
<feature type="binding site" evidence="10">
    <location>
        <position position="95"/>
    </location>
    <ligand>
        <name>Fe cation</name>
        <dbReference type="ChEBI" id="CHEBI:24875"/>
        <note>catalytic</note>
    </ligand>
</feature>
<dbReference type="Proteomes" id="UP000887575">
    <property type="component" value="Unassembled WGS sequence"/>
</dbReference>
<reference evidence="13" key="1">
    <citation type="submission" date="2024-02" db="UniProtKB">
        <authorList>
            <consortium name="WormBaseParasite"/>
        </authorList>
    </citation>
    <scope>IDENTIFICATION</scope>
</reference>
<dbReference type="Pfam" id="PF05995">
    <property type="entry name" value="CDO_I"/>
    <property type="match status" value="1"/>
</dbReference>
<keyword evidence="6 11" id="KW-0223">Dioxygenase</keyword>
<dbReference type="GO" id="GO:0017172">
    <property type="term" value="F:cysteine dioxygenase activity"/>
    <property type="evidence" value="ECO:0007669"/>
    <property type="project" value="UniProtKB-UniRule"/>
</dbReference>
<protein>
    <recommendedName>
        <fullName evidence="3 11">Cysteine dioxygenase</fullName>
        <ecNumber evidence="3 11">1.13.11.20</ecNumber>
    </recommendedName>
</protein>
<evidence type="ECO:0000256" key="9">
    <source>
        <dbReference type="PIRSR" id="PIRSR610300-50"/>
    </source>
</evidence>
<name>A0AAF3FEU5_9BILA</name>
<dbReference type="AlphaFoldDB" id="A0AAF3FEU5"/>
<accession>A0AAF3FEU5</accession>
<feature type="binding site" evidence="10">
    <location>
        <position position="93"/>
    </location>
    <ligand>
        <name>Fe cation</name>
        <dbReference type="ChEBI" id="CHEBI:24875"/>
        <note>catalytic</note>
    </ligand>
</feature>
<dbReference type="CDD" id="cd10548">
    <property type="entry name" value="cupin_CDO"/>
    <property type="match status" value="1"/>
</dbReference>
<dbReference type="WBParaSite" id="MBELARI_LOCUS5546">
    <property type="protein sequence ID" value="MBELARI_LOCUS5546"/>
    <property type="gene ID" value="MBELARI_LOCUS5546"/>
</dbReference>
<dbReference type="InterPro" id="IPR011051">
    <property type="entry name" value="RmlC_Cupin_sf"/>
</dbReference>
<keyword evidence="5 9" id="KW-0883">Thioether bond</keyword>
<evidence type="ECO:0000256" key="4">
    <source>
        <dbReference type="ARBA" id="ARBA00022723"/>
    </source>
</evidence>
<dbReference type="EC" id="1.13.11.20" evidence="3 11"/>
<evidence type="ECO:0000256" key="10">
    <source>
        <dbReference type="PIRSR" id="PIRSR610300-51"/>
    </source>
</evidence>
<organism evidence="12 13">
    <name type="scientific">Mesorhabditis belari</name>
    <dbReference type="NCBI Taxonomy" id="2138241"/>
    <lineage>
        <taxon>Eukaryota</taxon>
        <taxon>Metazoa</taxon>
        <taxon>Ecdysozoa</taxon>
        <taxon>Nematoda</taxon>
        <taxon>Chromadorea</taxon>
        <taxon>Rhabditida</taxon>
        <taxon>Rhabditina</taxon>
        <taxon>Rhabditomorpha</taxon>
        <taxon>Rhabditoidea</taxon>
        <taxon>Rhabditidae</taxon>
        <taxon>Mesorhabditinae</taxon>
        <taxon>Mesorhabditis</taxon>
    </lineage>
</organism>
<evidence type="ECO:0000256" key="11">
    <source>
        <dbReference type="RuleBase" id="RU366010"/>
    </source>
</evidence>
<dbReference type="GO" id="GO:0042412">
    <property type="term" value="P:taurine biosynthetic process"/>
    <property type="evidence" value="ECO:0007669"/>
    <property type="project" value="UniProtKB-UniRule"/>
</dbReference>
<feature type="cross-link" description="3'-(S-cysteinyl)-tyrosine (Cys-Tyr)" evidence="9">
    <location>
        <begin position="100"/>
        <end position="175"/>
    </location>
</feature>
<evidence type="ECO:0000256" key="6">
    <source>
        <dbReference type="ARBA" id="ARBA00022964"/>
    </source>
</evidence>
<feature type="binding site" evidence="10">
    <location>
        <position position="158"/>
    </location>
    <ligand>
        <name>Fe cation</name>
        <dbReference type="ChEBI" id="CHEBI:24875"/>
        <note>catalytic</note>
    </ligand>
</feature>
<dbReference type="SUPFAM" id="SSF51182">
    <property type="entry name" value="RmlC-like cupins"/>
    <property type="match status" value="1"/>
</dbReference>
<evidence type="ECO:0000313" key="12">
    <source>
        <dbReference type="Proteomes" id="UP000887575"/>
    </source>
</evidence>
<evidence type="ECO:0000256" key="2">
    <source>
        <dbReference type="ARBA" id="ARBA00006622"/>
    </source>
</evidence>
<evidence type="ECO:0000256" key="7">
    <source>
        <dbReference type="ARBA" id="ARBA00023002"/>
    </source>
</evidence>
<sequence>MSDRPITFDQMMEVLQEEVRGVRNEDGSIQNEVSMKNRAAQILKGYDAAEGGWRKYEFWDPKRMKYYRNLVARWPGCQAIILCWPEGIISPIHDHSNSSCFVKVFQGKLLETRYKMPTRILDESEKTTVADRCRMEEIGKTEYALNDVSYMTDEQGLHSMHNPSHSEGAISLHLYFPSFTHCRCFNEETSLSHEGEMLFHTEQGQKTKHFGAQ</sequence>
<dbReference type="InterPro" id="IPR010300">
    <property type="entry name" value="CDO_1"/>
</dbReference>
<keyword evidence="12" id="KW-1185">Reference proteome</keyword>
<comment type="catalytic activity">
    <reaction evidence="11">
        <text>L-cysteine + O2 = 3-sulfino-L-alanine + H(+)</text>
        <dbReference type="Rhea" id="RHEA:20441"/>
        <dbReference type="ChEBI" id="CHEBI:15378"/>
        <dbReference type="ChEBI" id="CHEBI:15379"/>
        <dbReference type="ChEBI" id="CHEBI:35235"/>
        <dbReference type="ChEBI" id="CHEBI:61085"/>
        <dbReference type="EC" id="1.13.11.20"/>
    </reaction>
</comment>
<keyword evidence="8 10" id="KW-0408">Iron</keyword>
<evidence type="ECO:0000256" key="3">
    <source>
        <dbReference type="ARBA" id="ARBA00013133"/>
    </source>
</evidence>
<proteinExistence type="inferred from homology"/>
<dbReference type="PANTHER" id="PTHR12918:SF1">
    <property type="entry name" value="CYSTEINE DIOXYGENASE TYPE 1"/>
    <property type="match status" value="1"/>
</dbReference>
<evidence type="ECO:0000256" key="5">
    <source>
        <dbReference type="ARBA" id="ARBA00022784"/>
    </source>
</evidence>
<evidence type="ECO:0000313" key="13">
    <source>
        <dbReference type="WBParaSite" id="MBELARI_LOCUS5546"/>
    </source>
</evidence>
<dbReference type="Gene3D" id="2.60.120.10">
    <property type="entry name" value="Jelly Rolls"/>
    <property type="match status" value="1"/>
</dbReference>
<evidence type="ECO:0000256" key="1">
    <source>
        <dbReference type="ARBA" id="ARBA00004759"/>
    </source>
</evidence>
<dbReference type="GO" id="GO:0008198">
    <property type="term" value="F:ferrous iron binding"/>
    <property type="evidence" value="ECO:0007669"/>
    <property type="project" value="TreeGrafter"/>
</dbReference>
<comment type="similarity">
    <text evidence="2 11">Belongs to the cysteine dioxygenase family.</text>
</comment>
<evidence type="ECO:0000256" key="8">
    <source>
        <dbReference type="ARBA" id="ARBA00023004"/>
    </source>
</evidence>
<comment type="cofactor">
    <cofactor evidence="11">
        <name>Fe cation</name>
        <dbReference type="ChEBI" id="CHEBI:24875"/>
    </cofactor>
    <text evidence="11">Binds 1 Fe cation per subunit.</text>
</comment>
<comment type="pathway">
    <text evidence="1 11">Organosulfur biosynthesis; taurine biosynthesis; hypotaurine from L-cysteine: step 1/2.</text>
</comment>
<keyword evidence="7 11" id="KW-0560">Oxidoreductase</keyword>
<dbReference type="InterPro" id="IPR014710">
    <property type="entry name" value="RmlC-like_jellyroll"/>
</dbReference>
<keyword evidence="4 10" id="KW-0479">Metal-binding</keyword>
<dbReference type="GO" id="GO:0019448">
    <property type="term" value="P:L-cysteine catabolic process"/>
    <property type="evidence" value="ECO:0007669"/>
    <property type="project" value="TreeGrafter"/>
</dbReference>